<dbReference type="InterPro" id="IPR013762">
    <property type="entry name" value="Integrase-like_cat_sf"/>
</dbReference>
<keyword evidence="1" id="KW-0233">DNA recombination</keyword>
<organism evidence="4 5">
    <name type="scientific">Kribbella alba</name>
    <dbReference type="NCBI Taxonomy" id="190197"/>
    <lineage>
        <taxon>Bacteria</taxon>
        <taxon>Bacillati</taxon>
        <taxon>Actinomycetota</taxon>
        <taxon>Actinomycetes</taxon>
        <taxon>Propionibacteriales</taxon>
        <taxon>Kribbellaceae</taxon>
        <taxon>Kribbella</taxon>
    </lineage>
</organism>
<dbReference type="SUPFAM" id="SSF56349">
    <property type="entry name" value="DNA breaking-rejoining enzymes"/>
    <property type="match status" value="1"/>
</dbReference>
<reference evidence="4 5" key="1">
    <citation type="journal article" date="2019" name="Int. J. Syst. Evol. Microbiol.">
        <title>The Global Catalogue of Microorganisms (GCM) 10K type strain sequencing project: providing services to taxonomists for standard genome sequencing and annotation.</title>
        <authorList>
            <consortium name="The Broad Institute Genomics Platform"/>
            <consortium name="The Broad Institute Genome Sequencing Center for Infectious Disease"/>
            <person name="Wu L."/>
            <person name="Ma J."/>
        </authorList>
    </citation>
    <scope>NUCLEOTIDE SEQUENCE [LARGE SCALE GENOMIC DNA]</scope>
    <source>
        <strain evidence="4 5">JCM 14306</strain>
    </source>
</reference>
<dbReference type="EMBL" id="BAAANE010000010">
    <property type="protein sequence ID" value="GAA1656865.1"/>
    <property type="molecule type" value="Genomic_DNA"/>
</dbReference>
<dbReference type="PROSITE" id="PS51898">
    <property type="entry name" value="TYR_RECOMBINASE"/>
    <property type="match status" value="1"/>
</dbReference>
<name>A0ABN2FQT4_9ACTN</name>
<dbReference type="InterPro" id="IPR011010">
    <property type="entry name" value="DNA_brk_join_enz"/>
</dbReference>
<sequence>MFKVPTTCPMSPLLAEAAPTLRGPLPKGIITTTAVVLGAFLRIALEDRYSGMCVLAATTGMRRSELAGVERHMVDLDSGVLDIGDTRVVVGGKAQASDGKSEAGRRGISLDTFAVIILRKHIDRINEEREAHGKSYPNTDYLMVGPEGRPLRHTYATIAQDAGHNIKTLSERIGHADVTVTGQIHTHKWRGTDRAMAQAIGEPIELATTGTTHEQPSWVRIWVRIAESWPTTRPTSRPSPSPGRHARESRTRQTRRSKPT</sequence>
<evidence type="ECO:0000256" key="1">
    <source>
        <dbReference type="ARBA" id="ARBA00023172"/>
    </source>
</evidence>
<dbReference type="Proteomes" id="UP001501319">
    <property type="component" value="Unassembled WGS sequence"/>
</dbReference>
<feature type="domain" description="Tyr recombinase" evidence="3">
    <location>
        <begin position="24"/>
        <end position="200"/>
    </location>
</feature>
<evidence type="ECO:0000256" key="2">
    <source>
        <dbReference type="SAM" id="MobiDB-lite"/>
    </source>
</evidence>
<protein>
    <recommendedName>
        <fullName evidence="3">Tyr recombinase domain-containing protein</fullName>
    </recommendedName>
</protein>
<proteinExistence type="predicted"/>
<feature type="region of interest" description="Disordered" evidence="2">
    <location>
        <begin position="230"/>
        <end position="260"/>
    </location>
</feature>
<gene>
    <name evidence="4" type="ORF">GCM10009744_57120</name>
</gene>
<accession>A0ABN2FQT4</accession>
<evidence type="ECO:0000259" key="3">
    <source>
        <dbReference type="PROSITE" id="PS51898"/>
    </source>
</evidence>
<keyword evidence="5" id="KW-1185">Reference proteome</keyword>
<evidence type="ECO:0000313" key="4">
    <source>
        <dbReference type="EMBL" id="GAA1656865.1"/>
    </source>
</evidence>
<dbReference type="Gene3D" id="1.10.443.10">
    <property type="entry name" value="Intergrase catalytic core"/>
    <property type="match status" value="2"/>
</dbReference>
<dbReference type="CDD" id="cd01189">
    <property type="entry name" value="INT_ICEBs1_C_like"/>
    <property type="match status" value="1"/>
</dbReference>
<comment type="caution">
    <text evidence="4">The sequence shown here is derived from an EMBL/GenBank/DDBJ whole genome shotgun (WGS) entry which is preliminary data.</text>
</comment>
<evidence type="ECO:0000313" key="5">
    <source>
        <dbReference type="Proteomes" id="UP001501319"/>
    </source>
</evidence>
<dbReference type="InterPro" id="IPR002104">
    <property type="entry name" value="Integrase_catalytic"/>
</dbReference>